<name>A0A7G9Z590_9EURY</name>
<gene>
    <name evidence="2" type="ORF">OLPFPJCK_00010</name>
</gene>
<evidence type="ECO:0000313" key="2">
    <source>
        <dbReference type="EMBL" id="QNO55424.1"/>
    </source>
</evidence>
<evidence type="ECO:0000256" key="1">
    <source>
        <dbReference type="SAM" id="Coils"/>
    </source>
</evidence>
<reference evidence="2" key="1">
    <citation type="submission" date="2020-06" db="EMBL/GenBank/DDBJ databases">
        <title>Unique genomic features of the anaerobic methanotrophic archaea.</title>
        <authorList>
            <person name="Chadwick G.L."/>
            <person name="Skennerton C.T."/>
            <person name="Laso-Perez R."/>
            <person name="Leu A.O."/>
            <person name="Speth D.R."/>
            <person name="Yu H."/>
            <person name="Morgan-Lang C."/>
            <person name="Hatzenpichler R."/>
            <person name="Goudeau D."/>
            <person name="Malmstrom R."/>
            <person name="Brazelton W.J."/>
            <person name="Woyke T."/>
            <person name="Hallam S.J."/>
            <person name="Tyson G.W."/>
            <person name="Wegener G."/>
            <person name="Boetius A."/>
            <person name="Orphan V."/>
        </authorList>
    </citation>
    <scope>NUCLEOTIDE SEQUENCE</scope>
</reference>
<sequence>MSVVPDEEIKEKDEEIVALIKDIDDLVTEFKSAVEEDQRTELINKITEKEKDLRAVRQKKGQFKAVLARSTKLW</sequence>
<keyword evidence="1" id="KW-0175">Coiled coil</keyword>
<proteinExistence type="predicted"/>
<feature type="coiled-coil region" evidence="1">
    <location>
        <begin position="9"/>
        <end position="59"/>
    </location>
</feature>
<organism evidence="2">
    <name type="scientific">Candidatus Methanophaga sp. ANME-1 ERB7</name>
    <dbReference type="NCBI Taxonomy" id="2759913"/>
    <lineage>
        <taxon>Archaea</taxon>
        <taxon>Methanobacteriati</taxon>
        <taxon>Methanobacteriota</taxon>
        <taxon>Stenosarchaea group</taxon>
        <taxon>Methanomicrobia</taxon>
        <taxon>Candidatus Methanophagales</taxon>
        <taxon>Candidatus Methanophagaceae</taxon>
        <taxon>Candidatus Methanophaga</taxon>
    </lineage>
</organism>
<accession>A0A7G9Z590</accession>
<dbReference type="EMBL" id="MT631614">
    <property type="protein sequence ID" value="QNO55424.1"/>
    <property type="molecule type" value="Genomic_DNA"/>
</dbReference>
<protein>
    <submittedName>
        <fullName evidence="2">Uncharacterized protein</fullName>
    </submittedName>
</protein>
<dbReference type="AlphaFoldDB" id="A0A7G9Z590"/>